<evidence type="ECO:0000313" key="2">
    <source>
        <dbReference type="Proteomes" id="UP001230005"/>
    </source>
</evidence>
<dbReference type="EMBL" id="JAUSUG010000020">
    <property type="protein sequence ID" value="MDQ0256797.1"/>
    <property type="molecule type" value="Genomic_DNA"/>
</dbReference>
<dbReference type="PROSITE" id="PS51257">
    <property type="entry name" value="PROKAR_LIPOPROTEIN"/>
    <property type="match status" value="1"/>
</dbReference>
<dbReference type="RefSeq" id="WP_307329499.1">
    <property type="nucleotide sequence ID" value="NZ_JAUSUG010000020.1"/>
</dbReference>
<proteinExistence type="predicted"/>
<protein>
    <submittedName>
        <fullName evidence="1">Uncharacterized protein</fullName>
    </submittedName>
</protein>
<organism evidence="1 2">
    <name type="scientific">Evansella vedderi</name>
    <dbReference type="NCBI Taxonomy" id="38282"/>
    <lineage>
        <taxon>Bacteria</taxon>
        <taxon>Bacillati</taxon>
        <taxon>Bacillota</taxon>
        <taxon>Bacilli</taxon>
        <taxon>Bacillales</taxon>
        <taxon>Bacillaceae</taxon>
        <taxon>Evansella</taxon>
    </lineage>
</organism>
<accession>A0ABU0A1B0</accession>
<sequence>MKGKGLSIILFFIIVLGCTPDDQDTVKNIIEGKNIGASYSMNLLTIFVEDNVAGDNLIRVNPIRFDASEYEVEAYKIIVTKETKIILDETGEEISFTDSNLASKRVNSVEVKVEEDFTREVSHNRHNYITFDRGFLPIYRAKEIRILPNPVENFLYFMTTFIPYPHEDGYAVFLAGDPNSEEVQFFDFYQANQALNTFQTSSRRISLINSNQYMIHSNDLGRGATLQYLIDEFELPEEYSAQHLYFVFNHGGLVTHTTDWEEVLQYFQAKYIYN</sequence>
<keyword evidence="2" id="KW-1185">Reference proteome</keyword>
<reference evidence="1 2" key="1">
    <citation type="submission" date="2023-07" db="EMBL/GenBank/DDBJ databases">
        <title>Genomic Encyclopedia of Type Strains, Phase IV (KMG-IV): sequencing the most valuable type-strain genomes for metagenomic binning, comparative biology and taxonomic classification.</title>
        <authorList>
            <person name="Goeker M."/>
        </authorList>
    </citation>
    <scope>NUCLEOTIDE SEQUENCE [LARGE SCALE GENOMIC DNA]</scope>
    <source>
        <strain evidence="1 2">DSM 9768</strain>
    </source>
</reference>
<dbReference type="Proteomes" id="UP001230005">
    <property type="component" value="Unassembled WGS sequence"/>
</dbReference>
<comment type="caution">
    <text evidence="1">The sequence shown here is derived from an EMBL/GenBank/DDBJ whole genome shotgun (WGS) entry which is preliminary data.</text>
</comment>
<evidence type="ECO:0000313" key="1">
    <source>
        <dbReference type="EMBL" id="MDQ0256797.1"/>
    </source>
</evidence>
<name>A0ABU0A1B0_9BACI</name>
<gene>
    <name evidence="1" type="ORF">J2S74_004219</name>
</gene>